<evidence type="ECO:0000313" key="1">
    <source>
        <dbReference type="EMBL" id="KIM58572.1"/>
    </source>
</evidence>
<dbReference type="AlphaFoldDB" id="A0A0C3A1N6"/>
<organism evidence="1 2">
    <name type="scientific">Scleroderma citrinum Foug A</name>
    <dbReference type="NCBI Taxonomy" id="1036808"/>
    <lineage>
        <taxon>Eukaryota</taxon>
        <taxon>Fungi</taxon>
        <taxon>Dikarya</taxon>
        <taxon>Basidiomycota</taxon>
        <taxon>Agaricomycotina</taxon>
        <taxon>Agaricomycetes</taxon>
        <taxon>Agaricomycetidae</taxon>
        <taxon>Boletales</taxon>
        <taxon>Sclerodermatineae</taxon>
        <taxon>Sclerodermataceae</taxon>
        <taxon>Scleroderma</taxon>
    </lineage>
</organism>
<protein>
    <submittedName>
        <fullName evidence="1">Uncharacterized protein</fullName>
    </submittedName>
</protein>
<accession>A0A0C3A1N6</accession>
<proteinExistence type="predicted"/>
<gene>
    <name evidence="1" type="ORF">SCLCIDRAFT_1086447</name>
</gene>
<name>A0A0C3A1N6_9AGAM</name>
<evidence type="ECO:0000313" key="2">
    <source>
        <dbReference type="Proteomes" id="UP000053989"/>
    </source>
</evidence>
<dbReference type="EMBL" id="KN822084">
    <property type="protein sequence ID" value="KIM58572.1"/>
    <property type="molecule type" value="Genomic_DNA"/>
</dbReference>
<reference evidence="1 2" key="1">
    <citation type="submission" date="2014-04" db="EMBL/GenBank/DDBJ databases">
        <authorList>
            <consortium name="DOE Joint Genome Institute"/>
            <person name="Kuo A."/>
            <person name="Kohler A."/>
            <person name="Nagy L.G."/>
            <person name="Floudas D."/>
            <person name="Copeland A."/>
            <person name="Barry K.W."/>
            <person name="Cichocki N."/>
            <person name="Veneault-Fourrey C."/>
            <person name="LaButti K."/>
            <person name="Lindquist E.A."/>
            <person name="Lipzen A."/>
            <person name="Lundell T."/>
            <person name="Morin E."/>
            <person name="Murat C."/>
            <person name="Sun H."/>
            <person name="Tunlid A."/>
            <person name="Henrissat B."/>
            <person name="Grigoriev I.V."/>
            <person name="Hibbett D.S."/>
            <person name="Martin F."/>
            <person name="Nordberg H.P."/>
            <person name="Cantor M.N."/>
            <person name="Hua S.X."/>
        </authorList>
    </citation>
    <scope>NUCLEOTIDE SEQUENCE [LARGE SCALE GENOMIC DNA]</scope>
    <source>
        <strain evidence="1 2">Foug A</strain>
    </source>
</reference>
<reference evidence="2" key="2">
    <citation type="submission" date="2015-01" db="EMBL/GenBank/DDBJ databases">
        <title>Evolutionary Origins and Diversification of the Mycorrhizal Mutualists.</title>
        <authorList>
            <consortium name="DOE Joint Genome Institute"/>
            <consortium name="Mycorrhizal Genomics Consortium"/>
            <person name="Kohler A."/>
            <person name="Kuo A."/>
            <person name="Nagy L.G."/>
            <person name="Floudas D."/>
            <person name="Copeland A."/>
            <person name="Barry K.W."/>
            <person name="Cichocki N."/>
            <person name="Veneault-Fourrey C."/>
            <person name="LaButti K."/>
            <person name="Lindquist E.A."/>
            <person name="Lipzen A."/>
            <person name="Lundell T."/>
            <person name="Morin E."/>
            <person name="Murat C."/>
            <person name="Riley R."/>
            <person name="Ohm R."/>
            <person name="Sun H."/>
            <person name="Tunlid A."/>
            <person name="Henrissat B."/>
            <person name="Grigoriev I.V."/>
            <person name="Hibbett D.S."/>
            <person name="Martin F."/>
        </authorList>
    </citation>
    <scope>NUCLEOTIDE SEQUENCE [LARGE SCALE GENOMIC DNA]</scope>
    <source>
        <strain evidence="2">Foug A</strain>
    </source>
</reference>
<keyword evidence="2" id="KW-1185">Reference proteome</keyword>
<sequence>MANCMQWLDEKMAQRTHHVRLCANGGILRRHDLVDWPFDPGGSQYVGAVGSAHLLSPITLPQLEILKSGLARPSIQ</sequence>
<dbReference type="InParanoid" id="A0A0C3A1N6"/>
<dbReference type="HOGENOM" id="CLU_2655939_0_0_1"/>
<dbReference type="Proteomes" id="UP000053989">
    <property type="component" value="Unassembled WGS sequence"/>
</dbReference>